<keyword evidence="5" id="KW-0963">Cytoplasm</keyword>
<evidence type="ECO:0000256" key="5">
    <source>
        <dbReference type="ARBA" id="ARBA00022490"/>
    </source>
</evidence>
<keyword evidence="8" id="KW-0539">Nucleus</keyword>
<gene>
    <name evidence="10" type="primary">mllt11</name>
</gene>
<dbReference type="Ensembl" id="ENSXETT00000112192">
    <property type="protein sequence ID" value="ENSXETP00000114207"/>
    <property type="gene ID" value="ENSXETG00000036495"/>
</dbReference>
<dbReference type="GO" id="GO:0005813">
    <property type="term" value="C:centrosome"/>
    <property type="evidence" value="ECO:0007669"/>
    <property type="project" value="UniProtKB-SubCell"/>
</dbReference>
<evidence type="ECO:0000256" key="6">
    <source>
        <dbReference type="ARBA" id="ARBA00022843"/>
    </source>
</evidence>
<sequence length="122" mass="14110">MAHTGRVGKAEYGTHRQCRAGRVWHTQAKFGTNQPRMAHTVIMLDTLSSQYDSFLFWKLPIPELDLSELECLGLEDSKTRRAKTSADQKKKEDGEEYLSQYNAFNFWRAPIASIDTFDFDLF</sequence>
<comment type="subcellular location">
    <subcellularLocation>
        <location evidence="2">Cytoplasm</location>
        <location evidence="2">Cytoskeleton</location>
        <location evidence="2">Microtubule organizing center</location>
        <location evidence="2">Centrosome</location>
    </subcellularLocation>
    <subcellularLocation>
        <location evidence="1">Nucleus</location>
    </subcellularLocation>
</comment>
<dbReference type="InterPro" id="IPR026778">
    <property type="entry name" value="MLLT11_fam"/>
</dbReference>
<proteinExistence type="inferred from homology"/>
<dbReference type="PANTHER" id="PTHR15404">
    <property type="entry name" value="PROTEIN AF1Q"/>
    <property type="match status" value="1"/>
</dbReference>
<dbReference type="InterPro" id="IPR033461">
    <property type="entry name" value="WRNPLPNID"/>
</dbReference>
<accession>A0A803K1M4</accession>
<dbReference type="AlphaFoldDB" id="A0A803K1M4"/>
<dbReference type="PANTHER" id="PTHR15404:SF2">
    <property type="entry name" value="PROTEIN AF1Q"/>
    <property type="match status" value="1"/>
</dbReference>
<evidence type="ECO:0000256" key="7">
    <source>
        <dbReference type="ARBA" id="ARBA00023212"/>
    </source>
</evidence>
<comment type="similarity">
    <text evidence="3">Belongs to the MLLT11 family.</text>
</comment>
<dbReference type="GeneTree" id="ENSGT00390000009895"/>
<evidence type="ECO:0000256" key="2">
    <source>
        <dbReference type="ARBA" id="ARBA00004300"/>
    </source>
</evidence>
<protein>
    <recommendedName>
        <fullName evidence="4">Protein AF1q</fullName>
    </recommendedName>
</protein>
<name>A0A803K1M4_XENTR</name>
<evidence type="ECO:0000256" key="4">
    <source>
        <dbReference type="ARBA" id="ARBA00021807"/>
    </source>
</evidence>
<keyword evidence="6" id="KW-0832">Ubl conjugation</keyword>
<reference evidence="10" key="2">
    <citation type="submission" date="2021-03" db="UniProtKB">
        <authorList>
            <consortium name="Ensembl"/>
        </authorList>
    </citation>
    <scope>IDENTIFICATION</scope>
</reference>
<feature type="domain" description="Putative WW-binding" evidence="9">
    <location>
        <begin position="49"/>
        <end position="111"/>
    </location>
</feature>
<reference evidence="10" key="1">
    <citation type="journal article" date="2010" name="Science">
        <title>The genome of the Western clawed frog Xenopus tropicalis.</title>
        <authorList>
            <person name="Hellsten U."/>
            <person name="Harland R.M."/>
            <person name="Gilchrist M.J."/>
            <person name="Hendrix D."/>
            <person name="Jurka J."/>
            <person name="Kapitonov V."/>
            <person name="Ovcharenko I."/>
            <person name="Putnam N.H."/>
            <person name="Shu S."/>
            <person name="Taher L."/>
            <person name="Blitz I.L."/>
            <person name="Blumberg B."/>
            <person name="Dichmann D.S."/>
            <person name="Dubchak I."/>
            <person name="Amaya E."/>
            <person name="Detter J.C."/>
            <person name="Fletcher R."/>
            <person name="Gerhard D.S."/>
            <person name="Goodstein D."/>
            <person name="Graves T."/>
            <person name="Grigoriev I.V."/>
            <person name="Grimwood J."/>
            <person name="Kawashima T."/>
            <person name="Lindquist E."/>
            <person name="Lucas S.M."/>
            <person name="Mead P.E."/>
            <person name="Mitros T."/>
            <person name="Ogino H."/>
            <person name="Ohta Y."/>
            <person name="Poliakov A.V."/>
            <person name="Pollet N."/>
            <person name="Robert J."/>
            <person name="Salamov A."/>
            <person name="Sater A.K."/>
            <person name="Schmutz J."/>
            <person name="Terry A."/>
            <person name="Vize P.D."/>
            <person name="Warren W.C."/>
            <person name="Wells D."/>
            <person name="Wills A."/>
            <person name="Wilson R.K."/>
            <person name="Zimmerman L.B."/>
            <person name="Zorn A.M."/>
            <person name="Grainger R."/>
            <person name="Grammer T."/>
            <person name="Khokha M.K."/>
            <person name="Richardson P.M."/>
            <person name="Rokhsar D.S."/>
        </authorList>
    </citation>
    <scope>NUCLEOTIDE SEQUENCE [LARGE SCALE GENOMIC DNA]</scope>
    <source>
        <strain evidence="10">Nigerian</strain>
    </source>
</reference>
<dbReference type="GO" id="GO:0097190">
    <property type="term" value="P:apoptotic signaling pathway"/>
    <property type="evidence" value="ECO:0007669"/>
    <property type="project" value="InterPro"/>
</dbReference>
<dbReference type="GO" id="GO:0005634">
    <property type="term" value="C:nucleus"/>
    <property type="evidence" value="ECO:0007669"/>
    <property type="project" value="UniProtKB-SubCell"/>
</dbReference>
<dbReference type="Bgee" id="ENSXETG00000036495">
    <property type="expression patterns" value="Expressed in brain and 9 other cell types or tissues"/>
</dbReference>
<evidence type="ECO:0000313" key="10">
    <source>
        <dbReference type="Ensembl" id="ENSXETP00000114207"/>
    </source>
</evidence>
<organism evidence="10">
    <name type="scientific">Xenopus tropicalis</name>
    <name type="common">Western clawed frog</name>
    <name type="synonym">Silurana tropicalis</name>
    <dbReference type="NCBI Taxonomy" id="8364"/>
    <lineage>
        <taxon>Eukaryota</taxon>
        <taxon>Metazoa</taxon>
        <taxon>Chordata</taxon>
        <taxon>Craniata</taxon>
        <taxon>Vertebrata</taxon>
        <taxon>Euteleostomi</taxon>
        <taxon>Amphibia</taxon>
        <taxon>Batrachia</taxon>
        <taxon>Anura</taxon>
        <taxon>Pipoidea</taxon>
        <taxon>Pipidae</taxon>
        <taxon>Xenopodinae</taxon>
        <taxon>Xenopus</taxon>
        <taxon>Silurana</taxon>
    </lineage>
</organism>
<dbReference type="Pfam" id="PF15017">
    <property type="entry name" value="WRNPLPNID"/>
    <property type="match status" value="1"/>
</dbReference>
<evidence type="ECO:0000256" key="8">
    <source>
        <dbReference type="ARBA" id="ARBA00023242"/>
    </source>
</evidence>
<keyword evidence="7" id="KW-0206">Cytoskeleton</keyword>
<evidence type="ECO:0000256" key="3">
    <source>
        <dbReference type="ARBA" id="ARBA00008177"/>
    </source>
</evidence>
<evidence type="ECO:0000256" key="1">
    <source>
        <dbReference type="ARBA" id="ARBA00004123"/>
    </source>
</evidence>
<evidence type="ECO:0000259" key="9">
    <source>
        <dbReference type="Pfam" id="PF15017"/>
    </source>
</evidence>
<dbReference type="InParanoid" id="A0A803K1M4"/>